<accession>A0A2P2JFX8</accession>
<reference evidence="1" key="1">
    <citation type="submission" date="2018-02" db="EMBL/GenBank/DDBJ databases">
        <title>Rhizophora mucronata_Transcriptome.</title>
        <authorList>
            <person name="Meera S.P."/>
            <person name="Sreeshan A."/>
            <person name="Augustine A."/>
        </authorList>
    </citation>
    <scope>NUCLEOTIDE SEQUENCE</scope>
    <source>
        <tissue evidence="1">Leaf</tissue>
    </source>
</reference>
<dbReference type="AlphaFoldDB" id="A0A2P2JFX8"/>
<proteinExistence type="predicted"/>
<evidence type="ECO:0000313" key="1">
    <source>
        <dbReference type="EMBL" id="MBW92387.1"/>
    </source>
</evidence>
<protein>
    <submittedName>
        <fullName evidence="1">Putative phosphatidylglycerol/phosphatidylinositol transfer protein DDB_G0282179</fullName>
    </submittedName>
</protein>
<name>A0A2P2JFX8_RHIMU</name>
<organism evidence="1">
    <name type="scientific">Rhizophora mucronata</name>
    <name type="common">Asiatic mangrove</name>
    <dbReference type="NCBI Taxonomy" id="61149"/>
    <lineage>
        <taxon>Eukaryota</taxon>
        <taxon>Viridiplantae</taxon>
        <taxon>Streptophyta</taxon>
        <taxon>Embryophyta</taxon>
        <taxon>Tracheophyta</taxon>
        <taxon>Spermatophyta</taxon>
        <taxon>Magnoliopsida</taxon>
        <taxon>eudicotyledons</taxon>
        <taxon>Gunneridae</taxon>
        <taxon>Pentapetalae</taxon>
        <taxon>rosids</taxon>
        <taxon>fabids</taxon>
        <taxon>Malpighiales</taxon>
        <taxon>Rhizophoraceae</taxon>
        <taxon>Rhizophora</taxon>
    </lineage>
</organism>
<dbReference type="EMBL" id="GGEC01011904">
    <property type="protein sequence ID" value="MBW92387.1"/>
    <property type="molecule type" value="Transcribed_RNA"/>
</dbReference>
<sequence>MCQSSHSNKVQQQGNAFQGQNLSNIAIITQLIFIKVQNFSPRFTLNIRASNASNFTSNK</sequence>